<dbReference type="OrthoDB" id="6329284at2759"/>
<evidence type="ECO:0000313" key="1">
    <source>
        <dbReference type="EMBL" id="KLJ05629.1"/>
    </source>
</evidence>
<accession>A0A0H1B2H0</accession>
<dbReference type="SUPFAM" id="SSF51316">
    <property type="entry name" value="Mss4-like"/>
    <property type="match status" value="2"/>
</dbReference>
<reference evidence="2" key="1">
    <citation type="journal article" date="2015" name="PLoS Genet.">
        <title>The dynamic genome and transcriptome of the human fungal pathogen Blastomyces and close relative Emmonsia.</title>
        <authorList>
            <person name="Munoz J.F."/>
            <person name="Gauthier G.M."/>
            <person name="Desjardins C.A."/>
            <person name="Gallo J.E."/>
            <person name="Holder J."/>
            <person name="Sullivan T.D."/>
            <person name="Marty A.J."/>
            <person name="Carmen J.C."/>
            <person name="Chen Z."/>
            <person name="Ding L."/>
            <person name="Gujja S."/>
            <person name="Magrini V."/>
            <person name="Misas E."/>
            <person name="Mitreva M."/>
            <person name="Priest M."/>
            <person name="Saif S."/>
            <person name="Whiston E.A."/>
            <person name="Young S."/>
            <person name="Zeng Q."/>
            <person name="Goldman W.E."/>
            <person name="Mardis E.R."/>
            <person name="Taylor J.W."/>
            <person name="McEwen J.G."/>
            <person name="Clay O.K."/>
            <person name="Klein B.S."/>
            <person name="Cuomo C.A."/>
        </authorList>
    </citation>
    <scope>NUCLEOTIDE SEQUENCE [LARGE SCALE GENOMIC DNA]</scope>
    <source>
        <strain evidence="2">UAMH 139</strain>
    </source>
</reference>
<dbReference type="EMBL" id="LDEV01003574">
    <property type="protein sequence ID" value="KLJ05629.1"/>
    <property type="molecule type" value="Genomic_DNA"/>
</dbReference>
<name>A0A0H1B2H0_9EURO</name>
<proteinExistence type="predicted"/>
<dbReference type="Gene3D" id="3.90.1590.10">
    <property type="entry name" value="glutathione-dependent formaldehyde- activating enzyme (gfa)"/>
    <property type="match status" value="1"/>
</dbReference>
<protein>
    <submittedName>
        <fullName evidence="1">Uncharacterized protein</fullName>
    </submittedName>
</protein>
<dbReference type="PANTHER" id="PTHR33337">
    <property type="entry name" value="GFA DOMAIN-CONTAINING PROTEIN"/>
    <property type="match status" value="1"/>
</dbReference>
<gene>
    <name evidence="1" type="ORF">EMPG_09338</name>
</gene>
<sequence>MTSLPSEPFSLHGGCHCKAIRYTISFPKFDERPVLNPNHPPGQPDVKAPLICFDHCSDCRSASGVPVQIWNICPQKFITFSLLRRCDDASGSSGPVSDSNNARVDITGDQLVHPSETAKETYLTYYASSKSVWRTFCSRCGTNMSFVAFEEAGSETLMDLGVGTLDHESLQLVGMPQRHIWWDSGVDWVKRLTAEGDAGSSRNALPKHSGGDIYEIIQENENNEPSLMTCCIPLLPFAAAMQWYRHSQYLNICE</sequence>
<comment type="caution">
    <text evidence="1">The sequence shown here is derived from an EMBL/GenBank/DDBJ whole genome shotgun (WGS) entry which is preliminary data.</text>
</comment>
<organism evidence="1 2">
    <name type="scientific">Blastomyces silverae</name>
    <dbReference type="NCBI Taxonomy" id="2060906"/>
    <lineage>
        <taxon>Eukaryota</taxon>
        <taxon>Fungi</taxon>
        <taxon>Dikarya</taxon>
        <taxon>Ascomycota</taxon>
        <taxon>Pezizomycotina</taxon>
        <taxon>Eurotiomycetes</taxon>
        <taxon>Eurotiomycetidae</taxon>
        <taxon>Onygenales</taxon>
        <taxon>Ajellomycetaceae</taxon>
        <taxon>Blastomyces</taxon>
    </lineage>
</organism>
<evidence type="ECO:0000313" key="2">
    <source>
        <dbReference type="Proteomes" id="UP000053573"/>
    </source>
</evidence>
<dbReference type="STRING" id="2060906.A0A0H1B2H0"/>
<dbReference type="Proteomes" id="UP000053573">
    <property type="component" value="Unassembled WGS sequence"/>
</dbReference>
<keyword evidence="2" id="KW-1185">Reference proteome</keyword>
<dbReference type="AlphaFoldDB" id="A0A0H1B2H0"/>
<dbReference type="InterPro" id="IPR011057">
    <property type="entry name" value="Mss4-like_sf"/>
</dbReference>
<dbReference type="PANTHER" id="PTHR33337:SF40">
    <property type="entry name" value="CENP-V_GFA DOMAIN-CONTAINING PROTEIN-RELATED"/>
    <property type="match status" value="1"/>
</dbReference>